<keyword evidence="2" id="KW-1185">Reference proteome</keyword>
<dbReference type="EMBL" id="LN891118">
    <property type="protein sequence ID" value="CUS08693.1"/>
    <property type="molecule type" value="Genomic_DNA"/>
</dbReference>
<dbReference type="AlphaFoldDB" id="A0A292PQD9"/>
<reference evidence="1" key="1">
    <citation type="submission" date="2015-10" db="EMBL/GenBank/DDBJ databases">
        <authorList>
            <person name="Regsiter A."/>
            <person name="william w."/>
        </authorList>
    </citation>
    <scope>NUCLEOTIDE SEQUENCE</scope>
    <source>
        <strain evidence="1">Montdore</strain>
    </source>
</reference>
<evidence type="ECO:0000313" key="2">
    <source>
        <dbReference type="Proteomes" id="UP001412239"/>
    </source>
</evidence>
<protein>
    <submittedName>
        <fullName evidence="1">Uncharacterized protein</fullName>
    </submittedName>
</protein>
<proteinExistence type="predicted"/>
<name>A0A292PQD9_9PEZI</name>
<evidence type="ECO:0000313" key="1">
    <source>
        <dbReference type="EMBL" id="CUS08693.1"/>
    </source>
</evidence>
<gene>
    <name evidence="1" type="ORF">GSTUAT00007201001</name>
</gene>
<accession>A0A292PQD9</accession>
<dbReference type="Proteomes" id="UP001412239">
    <property type="component" value="Unassembled WGS sequence"/>
</dbReference>
<sequence length="139" mass="15474">MSILVVSHHTVPTVLPPTPSPPQLFPFYSPHTVVNYRRPPALQAQSKGAGISPIIRYPSTVVFPPTAVGHTHSITRTGNRTRRLRYRAHVSPSFFLSLSLSLSSSFPRSLSLSSSPLPHHSNPMFWDAVKIAWYFCQDV</sequence>
<organism evidence="1 2">
    <name type="scientific">Tuber aestivum</name>
    <name type="common">summer truffle</name>
    <dbReference type="NCBI Taxonomy" id="59557"/>
    <lineage>
        <taxon>Eukaryota</taxon>
        <taxon>Fungi</taxon>
        <taxon>Dikarya</taxon>
        <taxon>Ascomycota</taxon>
        <taxon>Pezizomycotina</taxon>
        <taxon>Pezizomycetes</taxon>
        <taxon>Pezizales</taxon>
        <taxon>Tuberaceae</taxon>
        <taxon>Tuber</taxon>
    </lineage>
</organism>